<reference evidence="2" key="1">
    <citation type="journal article" date="2019" name="Int. J. Syst. Evol. Microbiol.">
        <title>The Global Catalogue of Microorganisms (GCM) 10K type strain sequencing project: providing services to taxonomists for standard genome sequencing and annotation.</title>
        <authorList>
            <consortium name="The Broad Institute Genomics Platform"/>
            <consortium name="The Broad Institute Genome Sequencing Center for Infectious Disease"/>
            <person name="Wu L."/>
            <person name="Ma J."/>
        </authorList>
    </citation>
    <scope>NUCLEOTIDE SEQUENCE [LARGE SCALE GENOMIC DNA]</scope>
    <source>
        <strain evidence="2">KCTC 42501</strain>
    </source>
</reference>
<evidence type="ECO:0000313" key="2">
    <source>
        <dbReference type="Proteomes" id="UP001595729"/>
    </source>
</evidence>
<evidence type="ECO:0000313" key="1">
    <source>
        <dbReference type="EMBL" id="MFC3685986.1"/>
    </source>
</evidence>
<gene>
    <name evidence="1" type="ORF">ACFOPI_20490</name>
</gene>
<keyword evidence="2" id="KW-1185">Reference proteome</keyword>
<name>A0ABV7WAB2_9BURK</name>
<dbReference type="EMBL" id="JBHRXX010000009">
    <property type="protein sequence ID" value="MFC3685986.1"/>
    <property type="molecule type" value="Genomic_DNA"/>
</dbReference>
<accession>A0ABV7WAB2</accession>
<proteinExistence type="predicted"/>
<comment type="caution">
    <text evidence="1">The sequence shown here is derived from an EMBL/GenBank/DDBJ whole genome shotgun (WGS) entry which is preliminary data.</text>
</comment>
<protein>
    <submittedName>
        <fullName evidence="1">Uncharacterized protein</fullName>
    </submittedName>
</protein>
<dbReference type="Proteomes" id="UP001595729">
    <property type="component" value="Unassembled WGS sequence"/>
</dbReference>
<sequence>MAKTAKRLASIASGPWLTSVEDLVFYAIDKASPYNLALSRMSDSIAKIGKLTFAQLMIDKLGLSIMWTIINAGLPGLGGVAVAPAAASKCKTAEDVLKAAQASK</sequence>
<dbReference type="RefSeq" id="WP_382178096.1">
    <property type="nucleotide sequence ID" value="NZ_JBHRXX010000009.1"/>
</dbReference>
<organism evidence="1 2">
    <name type="scientific">Hydrogenophaga luteola</name>
    <dbReference type="NCBI Taxonomy" id="1591122"/>
    <lineage>
        <taxon>Bacteria</taxon>
        <taxon>Pseudomonadati</taxon>
        <taxon>Pseudomonadota</taxon>
        <taxon>Betaproteobacteria</taxon>
        <taxon>Burkholderiales</taxon>
        <taxon>Comamonadaceae</taxon>
        <taxon>Hydrogenophaga</taxon>
    </lineage>
</organism>